<sequence>MENMYLESARKKAISFVNFKDGFEETSNQKMTIANQTLQSEYYLINHVRLQALTRRDFNIK</sequence>
<proteinExistence type="predicted"/>
<comment type="caution">
    <text evidence="1">The sequence shown here is derived from an EMBL/GenBank/DDBJ whole genome shotgun (WGS) entry which is preliminary data.</text>
</comment>
<accession>A0A0F8WMX0</accession>
<evidence type="ECO:0000313" key="1">
    <source>
        <dbReference type="EMBL" id="KKK49605.1"/>
    </source>
</evidence>
<reference evidence="1" key="1">
    <citation type="journal article" date="2015" name="Nature">
        <title>Complex archaea that bridge the gap between prokaryotes and eukaryotes.</title>
        <authorList>
            <person name="Spang A."/>
            <person name="Saw J.H."/>
            <person name="Jorgensen S.L."/>
            <person name="Zaremba-Niedzwiedzka K."/>
            <person name="Martijn J."/>
            <person name="Lind A.E."/>
            <person name="van Eijk R."/>
            <person name="Schleper C."/>
            <person name="Guy L."/>
            <person name="Ettema T.J."/>
        </authorList>
    </citation>
    <scope>NUCLEOTIDE SEQUENCE</scope>
</reference>
<organism evidence="1">
    <name type="scientific">marine sediment metagenome</name>
    <dbReference type="NCBI Taxonomy" id="412755"/>
    <lineage>
        <taxon>unclassified sequences</taxon>
        <taxon>metagenomes</taxon>
        <taxon>ecological metagenomes</taxon>
    </lineage>
</organism>
<protein>
    <submittedName>
        <fullName evidence="1">Uncharacterized protein</fullName>
    </submittedName>
</protein>
<gene>
    <name evidence="1" type="ORF">LCGC14_3133390</name>
</gene>
<dbReference type="AlphaFoldDB" id="A0A0F8WMX0"/>
<dbReference type="EMBL" id="LAZR01068456">
    <property type="protein sequence ID" value="KKK49605.1"/>
    <property type="molecule type" value="Genomic_DNA"/>
</dbReference>
<name>A0A0F8WMX0_9ZZZZ</name>